<name>A0A1N6WAM5_9FLAO</name>
<dbReference type="OrthoDB" id="526867at2"/>
<dbReference type="InterPro" id="IPR006869">
    <property type="entry name" value="DUF547"/>
</dbReference>
<evidence type="ECO:0000313" key="4">
    <source>
        <dbReference type="Proteomes" id="UP000186953"/>
    </source>
</evidence>
<dbReference type="STRING" id="228959.SAMN05421797_10418"/>
<dbReference type="PANTHER" id="PTHR46361">
    <property type="entry name" value="ELECTRON CARRIER/ PROTEIN DISULFIDE OXIDOREDUCTASE"/>
    <property type="match status" value="1"/>
</dbReference>
<accession>A0A1N6WAM5</accession>
<sequence>MKYKIIQTLFLILLVTNLTAQDVTALFSKSDSFFKENVVNGKVKYAAIKSNPQALREILASAKDMSVSISDAATYQAFWINAYNLLVIDNIVKNYPLKSPLDVAGFFDKTKHEIGGKSITLNGIENNLLRAKFPKEARFHFVLVCAGLGCPPIINTAYSPKTLEKQLQEQTVLALNNPNFIKVSKNKVQISQLFEWYRGDFEQKGNTVDFINTYRKEQLPEKAKVSYYPYDWSLNETK</sequence>
<keyword evidence="4" id="KW-1185">Reference proteome</keyword>
<protein>
    <recommendedName>
        <fullName evidence="2">DUF547 domain-containing protein</fullName>
    </recommendedName>
</protein>
<evidence type="ECO:0000259" key="2">
    <source>
        <dbReference type="Pfam" id="PF04784"/>
    </source>
</evidence>
<keyword evidence="1" id="KW-0732">Signal</keyword>
<evidence type="ECO:0000256" key="1">
    <source>
        <dbReference type="SAM" id="SignalP"/>
    </source>
</evidence>
<dbReference type="PANTHER" id="PTHR46361:SF3">
    <property type="entry name" value="ELECTRON CARRIER_ PROTEIN DISULFIDE OXIDOREDUCTASE"/>
    <property type="match status" value="1"/>
</dbReference>
<dbReference type="Proteomes" id="UP000186953">
    <property type="component" value="Unassembled WGS sequence"/>
</dbReference>
<feature type="chain" id="PRO_5012433062" description="DUF547 domain-containing protein" evidence="1">
    <location>
        <begin position="21"/>
        <end position="238"/>
    </location>
</feature>
<proteinExistence type="predicted"/>
<feature type="domain" description="DUF547" evidence="2">
    <location>
        <begin position="75"/>
        <end position="171"/>
    </location>
</feature>
<dbReference type="Pfam" id="PF04784">
    <property type="entry name" value="DUF547"/>
    <property type="match status" value="1"/>
</dbReference>
<dbReference type="RefSeq" id="WP_076548700.1">
    <property type="nucleotide sequence ID" value="NZ_FTMA01000004.1"/>
</dbReference>
<evidence type="ECO:0000313" key="3">
    <source>
        <dbReference type="EMBL" id="SIQ87098.1"/>
    </source>
</evidence>
<reference evidence="4" key="1">
    <citation type="submission" date="2017-01" db="EMBL/GenBank/DDBJ databases">
        <authorList>
            <person name="Varghese N."/>
            <person name="Submissions S."/>
        </authorList>
    </citation>
    <scope>NUCLEOTIDE SEQUENCE [LARGE SCALE GENOMIC DNA]</scope>
    <source>
        <strain evidence="4">DSM 15366</strain>
    </source>
</reference>
<feature type="signal peptide" evidence="1">
    <location>
        <begin position="1"/>
        <end position="20"/>
    </location>
</feature>
<gene>
    <name evidence="3" type="ORF">SAMN05421797_10418</name>
</gene>
<dbReference type="AlphaFoldDB" id="A0A1N6WAM5"/>
<organism evidence="3 4">
    <name type="scientific">Maribacter ulvicola</name>
    <dbReference type="NCBI Taxonomy" id="228959"/>
    <lineage>
        <taxon>Bacteria</taxon>
        <taxon>Pseudomonadati</taxon>
        <taxon>Bacteroidota</taxon>
        <taxon>Flavobacteriia</taxon>
        <taxon>Flavobacteriales</taxon>
        <taxon>Flavobacteriaceae</taxon>
        <taxon>Maribacter</taxon>
    </lineage>
</organism>
<dbReference type="EMBL" id="FTMA01000004">
    <property type="protein sequence ID" value="SIQ87098.1"/>
    <property type="molecule type" value="Genomic_DNA"/>
</dbReference>